<sequence>GRGAGLGALRVPGRRPWARRVLVGLNILIAVALVGGVSAFGYAAYRLSQIHRVSLPGLTAARSGPFTMLVVGSDTRALTGAGNGQFGSKTLNPGQRSDTIMLVRVVPSSRHIELLSIPRDLWVHIPGLGPSKINAAFDRGPSLLVKTIEQDLGIPVNHFVEVNFDSFRQISDAVGGVKVWFPTPARDAYSNLSIPTAGCWSLVGNQALAFVRSRHYTYETNGQWTEQGLSDLARIQRQQVFVKKLFKKAETEFTNPVALNGIIAGVTRNLVVDRGFSPTQMLGLAQDFRTADISGIPTETLPVNNYVVDGQDALSLQQPQAGVMIRQFDTLGDQVAPRTSTRTTPAAGSGASKGGGAPAPSQVAVEVANGSGVTGQAAATAAALARLGYRTTVQQQSPGYGHATTEILYAPDAYADARAVASRLVGATTLLEDATLTPTPYDLEVVTGRDDKGVGPVHAVSTTSTPQAAPTSAGPYFLPGPQPTAAQLAACH</sequence>
<dbReference type="PANTHER" id="PTHR33392:SF6">
    <property type="entry name" value="POLYISOPRENYL-TEICHOIC ACID--PEPTIDOGLYCAN TEICHOIC ACID TRANSFERASE TAGU"/>
    <property type="match status" value="1"/>
</dbReference>
<organism evidence="6 7">
    <name type="scientific">Acidiferrimicrobium australe</name>
    <dbReference type="NCBI Taxonomy" id="2664430"/>
    <lineage>
        <taxon>Bacteria</taxon>
        <taxon>Bacillati</taxon>
        <taxon>Actinomycetota</taxon>
        <taxon>Acidimicrobiia</taxon>
        <taxon>Acidimicrobiales</taxon>
        <taxon>Acidimicrobiaceae</taxon>
        <taxon>Acidiferrimicrobium</taxon>
    </lineage>
</organism>
<feature type="non-terminal residue" evidence="6">
    <location>
        <position position="1"/>
    </location>
</feature>
<dbReference type="EMBL" id="WJHE01000516">
    <property type="protein sequence ID" value="MST33197.1"/>
    <property type="molecule type" value="Genomic_DNA"/>
</dbReference>
<evidence type="ECO:0000256" key="3">
    <source>
        <dbReference type="SAM" id="Phobius"/>
    </source>
</evidence>
<feature type="compositionally biased region" description="Low complexity" evidence="2">
    <location>
        <begin position="336"/>
        <end position="350"/>
    </location>
</feature>
<evidence type="ECO:0000313" key="6">
    <source>
        <dbReference type="EMBL" id="MST33197.1"/>
    </source>
</evidence>
<evidence type="ECO:0000259" key="5">
    <source>
        <dbReference type="Pfam" id="PF13399"/>
    </source>
</evidence>
<dbReference type="Proteomes" id="UP000437736">
    <property type="component" value="Unassembled WGS sequence"/>
</dbReference>
<dbReference type="Pfam" id="PF03816">
    <property type="entry name" value="LytR_cpsA_psr"/>
    <property type="match status" value="1"/>
</dbReference>
<dbReference type="Gene3D" id="3.40.630.190">
    <property type="entry name" value="LCP protein"/>
    <property type="match status" value="1"/>
</dbReference>
<name>A0ABW9QTL3_9ACTN</name>
<comment type="caution">
    <text evidence="6">The sequence shown here is derived from an EMBL/GenBank/DDBJ whole genome shotgun (WGS) entry which is preliminary data.</text>
</comment>
<dbReference type="InterPro" id="IPR050922">
    <property type="entry name" value="LytR/CpsA/Psr_CW_biosynth"/>
</dbReference>
<evidence type="ECO:0000313" key="7">
    <source>
        <dbReference type="Proteomes" id="UP000437736"/>
    </source>
</evidence>
<dbReference type="Pfam" id="PF13399">
    <property type="entry name" value="LytR_C"/>
    <property type="match status" value="1"/>
</dbReference>
<keyword evidence="3" id="KW-0472">Membrane</keyword>
<feature type="domain" description="LytR/CpsA/Psr regulator C-terminal" evidence="5">
    <location>
        <begin position="362"/>
        <end position="450"/>
    </location>
</feature>
<evidence type="ECO:0000256" key="1">
    <source>
        <dbReference type="ARBA" id="ARBA00006068"/>
    </source>
</evidence>
<reference evidence="6 7" key="1">
    <citation type="submission" date="2019-11" db="EMBL/GenBank/DDBJ databases">
        <title>Acidiferrimicrobium australis gen. nov., sp. nov., an acidophilic and obligately heterotrophic, member of the Actinobacteria that catalyses dissimilatory oxido- reduction of iron isolated from metal-rich acidic water in Chile.</title>
        <authorList>
            <person name="Gonzalez D."/>
            <person name="Huber K."/>
            <person name="Hedrich S."/>
            <person name="Rojas-Villalobos C."/>
            <person name="Quatrini R."/>
            <person name="Dinamarca M.A."/>
            <person name="Schwarz A."/>
            <person name="Canales C."/>
            <person name="Nancucheo I."/>
        </authorList>
    </citation>
    <scope>NUCLEOTIDE SEQUENCE [LARGE SCALE GENOMIC DNA]</scope>
    <source>
        <strain evidence="6 7">USS-CCA1</strain>
    </source>
</reference>
<dbReference type="NCBIfam" id="TIGR00350">
    <property type="entry name" value="lytR_cpsA_psr"/>
    <property type="match status" value="1"/>
</dbReference>
<comment type="similarity">
    <text evidence="1">Belongs to the LytR/CpsA/Psr (LCP) family.</text>
</comment>
<gene>
    <name evidence="6" type="ORF">GHK86_10750</name>
</gene>
<dbReference type="InterPro" id="IPR004474">
    <property type="entry name" value="LytR_CpsA_psr"/>
</dbReference>
<keyword evidence="7" id="KW-1185">Reference proteome</keyword>
<evidence type="ECO:0008006" key="8">
    <source>
        <dbReference type="Google" id="ProtNLM"/>
    </source>
</evidence>
<dbReference type="Gene3D" id="3.30.70.2390">
    <property type="match status" value="1"/>
</dbReference>
<protein>
    <recommendedName>
        <fullName evidence="8">LytR family transcriptional regulator</fullName>
    </recommendedName>
</protein>
<dbReference type="PANTHER" id="PTHR33392">
    <property type="entry name" value="POLYISOPRENYL-TEICHOIC ACID--PEPTIDOGLYCAN TEICHOIC ACID TRANSFERASE TAGU"/>
    <property type="match status" value="1"/>
</dbReference>
<feature type="transmembrane region" description="Helical" evidence="3">
    <location>
        <begin position="21"/>
        <end position="45"/>
    </location>
</feature>
<feature type="domain" description="Cell envelope-related transcriptional attenuator" evidence="4">
    <location>
        <begin position="96"/>
        <end position="249"/>
    </location>
</feature>
<keyword evidence="3" id="KW-1133">Transmembrane helix</keyword>
<keyword evidence="3" id="KW-0812">Transmembrane</keyword>
<proteinExistence type="inferred from homology"/>
<evidence type="ECO:0000259" key="4">
    <source>
        <dbReference type="Pfam" id="PF03816"/>
    </source>
</evidence>
<accession>A0ABW9QTL3</accession>
<dbReference type="InterPro" id="IPR027381">
    <property type="entry name" value="LytR/CpsA/Psr_C"/>
</dbReference>
<evidence type="ECO:0000256" key="2">
    <source>
        <dbReference type="SAM" id="MobiDB-lite"/>
    </source>
</evidence>
<feature type="region of interest" description="Disordered" evidence="2">
    <location>
        <begin position="334"/>
        <end position="359"/>
    </location>
</feature>